<dbReference type="InterPro" id="IPR005135">
    <property type="entry name" value="Endo/exonuclease/phosphatase"/>
</dbReference>
<dbReference type="Gene3D" id="3.60.10.10">
    <property type="entry name" value="Endonuclease/exonuclease/phosphatase"/>
    <property type="match status" value="1"/>
</dbReference>
<dbReference type="Pfam" id="PF03372">
    <property type="entry name" value="Exo_endo_phos"/>
    <property type="match status" value="1"/>
</dbReference>
<gene>
    <name evidence="3" type="primary">LOC107881946</name>
</gene>
<reference evidence="2" key="1">
    <citation type="journal article" date="2012" name="Nat. Commun.">
        <title>The genome of Prunus mume.</title>
        <authorList>
            <person name="Zhang Q."/>
            <person name="Chen W."/>
            <person name="Sun L."/>
            <person name="Zhao F."/>
            <person name="Huang B."/>
            <person name="Yang W."/>
            <person name="Tao Y."/>
            <person name="Wang J."/>
            <person name="Yuan Z."/>
            <person name="Fan G."/>
            <person name="Xing Z."/>
            <person name="Han C."/>
            <person name="Pan H."/>
            <person name="Zhong X."/>
            <person name="Shi W."/>
            <person name="Liang X."/>
            <person name="Du D."/>
            <person name="Sun F."/>
            <person name="Xu Z."/>
            <person name="Hao R."/>
            <person name="Lv T."/>
            <person name="Lv Y."/>
            <person name="Zheng Z."/>
            <person name="Sun M."/>
            <person name="Luo L."/>
            <person name="Cai M."/>
            <person name="Gao Y."/>
            <person name="Wang J."/>
            <person name="Yin Y."/>
            <person name="Xu X."/>
            <person name="Cheng T."/>
            <person name="Wang J."/>
        </authorList>
    </citation>
    <scope>NUCLEOTIDE SEQUENCE [LARGE SCALE GENOMIC DNA]</scope>
</reference>
<organism evidence="2 3">
    <name type="scientific">Prunus mume</name>
    <name type="common">Japanese apricot</name>
    <name type="synonym">Armeniaca mume</name>
    <dbReference type="NCBI Taxonomy" id="102107"/>
    <lineage>
        <taxon>Eukaryota</taxon>
        <taxon>Viridiplantae</taxon>
        <taxon>Streptophyta</taxon>
        <taxon>Embryophyta</taxon>
        <taxon>Tracheophyta</taxon>
        <taxon>Spermatophyta</taxon>
        <taxon>Magnoliopsida</taxon>
        <taxon>eudicotyledons</taxon>
        <taxon>Gunneridae</taxon>
        <taxon>Pentapetalae</taxon>
        <taxon>rosids</taxon>
        <taxon>fabids</taxon>
        <taxon>Rosales</taxon>
        <taxon>Rosaceae</taxon>
        <taxon>Amygdaloideae</taxon>
        <taxon>Amygdaleae</taxon>
        <taxon>Prunus</taxon>
    </lineage>
</organism>
<feature type="domain" description="Endonuclease/exonuclease/phosphatase" evidence="1">
    <location>
        <begin position="6"/>
        <end position="97"/>
    </location>
</feature>
<dbReference type="RefSeq" id="XP_016652527.1">
    <property type="nucleotide sequence ID" value="XM_016797041.1"/>
</dbReference>
<accession>A0ABM1LYQ0</accession>
<keyword evidence="2" id="KW-1185">Reference proteome</keyword>
<dbReference type="SUPFAM" id="SSF56219">
    <property type="entry name" value="DNase I-like"/>
    <property type="match status" value="1"/>
</dbReference>
<reference evidence="3" key="2">
    <citation type="submission" date="2025-08" db="UniProtKB">
        <authorList>
            <consortium name="RefSeq"/>
        </authorList>
    </citation>
    <scope>IDENTIFICATION</scope>
</reference>
<proteinExistence type="predicted"/>
<evidence type="ECO:0000259" key="1">
    <source>
        <dbReference type="Pfam" id="PF03372"/>
    </source>
</evidence>
<dbReference type="InterPro" id="IPR036691">
    <property type="entry name" value="Endo/exonu/phosph_ase_sf"/>
</dbReference>
<dbReference type="Proteomes" id="UP000694861">
    <property type="component" value="Unplaced"/>
</dbReference>
<dbReference type="GeneID" id="107881946"/>
<evidence type="ECO:0000313" key="2">
    <source>
        <dbReference type="Proteomes" id="UP000694861"/>
    </source>
</evidence>
<dbReference type="PANTHER" id="PTHR33710:SF77">
    <property type="entry name" value="DNASE I-LIKE SUPERFAMILY PROTEIN"/>
    <property type="match status" value="1"/>
</dbReference>
<protein>
    <submittedName>
        <fullName evidence="3">Uncharacterized protein LOC107881946</fullName>
    </submittedName>
</protein>
<name>A0ABM1LYQ0_PRUMU</name>
<sequence length="156" mass="18113">MSFVARSHNLPWLLAGDFNEMLSIEDKFGGASTLRVRGFKNWFDGNDMVDLGFSGPKFTWTNQQVFERLDRAICNLSWRRMFNEAHVRHLPRTKSDHAPIKIYLNSLLALDPLKRPFRFEAIWLQHALFPELAAKVWGSSTGYALDKTYRLVEPIQ</sequence>
<dbReference type="PANTHER" id="PTHR33710">
    <property type="entry name" value="BNAC02G09200D PROTEIN"/>
    <property type="match status" value="1"/>
</dbReference>
<evidence type="ECO:0000313" key="3">
    <source>
        <dbReference type="RefSeq" id="XP_016652527.1"/>
    </source>
</evidence>